<gene>
    <name evidence="2" type="ORF">WG929_18370</name>
</gene>
<dbReference type="Gene3D" id="1.10.530.10">
    <property type="match status" value="1"/>
</dbReference>
<proteinExistence type="predicted"/>
<keyword evidence="3" id="KW-1185">Reference proteome</keyword>
<organism evidence="2 3">
    <name type="scientific">Oceanobacter antarcticus</name>
    <dbReference type="NCBI Taxonomy" id="3133425"/>
    <lineage>
        <taxon>Bacteria</taxon>
        <taxon>Pseudomonadati</taxon>
        <taxon>Pseudomonadota</taxon>
        <taxon>Gammaproteobacteria</taxon>
        <taxon>Oceanospirillales</taxon>
        <taxon>Oceanospirillaceae</taxon>
        <taxon>Oceanobacter</taxon>
    </lineage>
</organism>
<evidence type="ECO:0000313" key="2">
    <source>
        <dbReference type="EMBL" id="MFK4754376.1"/>
    </source>
</evidence>
<dbReference type="EMBL" id="JBBKTX010000029">
    <property type="protein sequence ID" value="MFK4754376.1"/>
    <property type="molecule type" value="Genomic_DNA"/>
</dbReference>
<dbReference type="InterPro" id="IPR045795">
    <property type="entry name" value="SLT_4"/>
</dbReference>
<dbReference type="CDD" id="cd00442">
    <property type="entry name" value="Lyz-like"/>
    <property type="match status" value="1"/>
</dbReference>
<name>A0ABW8NN11_9GAMM</name>
<dbReference type="Proteomes" id="UP001620597">
    <property type="component" value="Unassembled WGS sequence"/>
</dbReference>
<accession>A0ABW8NN11</accession>
<dbReference type="RefSeq" id="WP_416207249.1">
    <property type="nucleotide sequence ID" value="NZ_JBBKTX010000029.1"/>
</dbReference>
<protein>
    <recommendedName>
        <fullName evidence="1">Transglycosylase SLT domain-containing protein</fullName>
    </recommendedName>
</protein>
<evidence type="ECO:0000259" key="1">
    <source>
        <dbReference type="Pfam" id="PF19489"/>
    </source>
</evidence>
<feature type="domain" description="Transglycosylase SLT" evidence="1">
    <location>
        <begin position="44"/>
        <end position="224"/>
    </location>
</feature>
<dbReference type="InterPro" id="IPR023346">
    <property type="entry name" value="Lysozyme-like_dom_sf"/>
</dbReference>
<evidence type="ECO:0000313" key="3">
    <source>
        <dbReference type="Proteomes" id="UP001620597"/>
    </source>
</evidence>
<dbReference type="Pfam" id="PF19489">
    <property type="entry name" value="SLT_4"/>
    <property type="match status" value="1"/>
</dbReference>
<comment type="caution">
    <text evidence="2">The sequence shown here is derived from an EMBL/GenBank/DDBJ whole genome shotgun (WGS) entry which is preliminary data.</text>
</comment>
<dbReference type="SUPFAM" id="SSF53955">
    <property type="entry name" value="Lysozyme-like"/>
    <property type="match status" value="1"/>
</dbReference>
<sequence>MKRPGYAFIQKRIQAPQTSQAVLRHKLAMTGRVGKRINAFLLPVLLAALLSACSTPQPKNINDVCAIFDEQYDWYSASKAVEDHYGIPIPVTMAFIHQESRFIGDNRPPRKWYFWIIPGGRPSTAYGYAQALDTTWREYQQKTGRWSADRDDFEDAVDFVGWYNLNSVKRAHIRPNDAYRLYLAYHEGAGGYLKGSYQHKKWLLDIARKVDQRARRYTSQLQQCRDSLDDGWFWRGLFGQAPFSVPLSPAQQAIAARVLWSQAG</sequence>
<reference evidence="2 3" key="1">
    <citation type="submission" date="2024-03" db="EMBL/GenBank/DDBJ databases">
        <title>High-quality draft genome sequence of Oceanobacter sp. wDCs-4.</title>
        <authorList>
            <person name="Dong C."/>
        </authorList>
    </citation>
    <scope>NUCLEOTIDE SEQUENCE [LARGE SCALE GENOMIC DNA]</scope>
    <source>
        <strain evidence="3">wDCs-4</strain>
    </source>
</reference>